<keyword evidence="3 4" id="KW-0687">Ribonucleoprotein</keyword>
<protein>
    <recommendedName>
        <fullName evidence="4">Large ribosomal subunit protein bL17</fullName>
    </recommendedName>
</protein>
<comment type="similarity">
    <text evidence="1 4 5">Belongs to the bacterial ribosomal protein bL17 family.</text>
</comment>
<dbReference type="AlphaFoldDB" id="A0A426TS39"/>
<comment type="subunit">
    <text evidence="4">Part of the 50S ribosomal subunit. Contacts protein L32.</text>
</comment>
<evidence type="ECO:0000256" key="3">
    <source>
        <dbReference type="ARBA" id="ARBA00023274"/>
    </source>
</evidence>
<evidence type="ECO:0000313" key="6">
    <source>
        <dbReference type="EMBL" id="RRR66689.1"/>
    </source>
</evidence>
<evidence type="ECO:0000256" key="2">
    <source>
        <dbReference type="ARBA" id="ARBA00022980"/>
    </source>
</evidence>
<proteinExistence type="inferred from homology"/>
<evidence type="ECO:0000313" key="7">
    <source>
        <dbReference type="Proteomes" id="UP000280307"/>
    </source>
</evidence>
<dbReference type="GO" id="GO:0022625">
    <property type="term" value="C:cytosolic large ribosomal subunit"/>
    <property type="evidence" value="ECO:0007669"/>
    <property type="project" value="TreeGrafter"/>
</dbReference>
<name>A0A426TS39_9CHLR</name>
<accession>A0A426TS39</accession>
<dbReference type="NCBIfam" id="TIGR00059">
    <property type="entry name" value="L17"/>
    <property type="match status" value="1"/>
</dbReference>
<keyword evidence="2 4" id="KW-0689">Ribosomal protein</keyword>
<dbReference type="Pfam" id="PF01196">
    <property type="entry name" value="Ribosomal_L17"/>
    <property type="match status" value="1"/>
</dbReference>
<dbReference type="GO" id="GO:0006412">
    <property type="term" value="P:translation"/>
    <property type="evidence" value="ECO:0007669"/>
    <property type="project" value="UniProtKB-UniRule"/>
</dbReference>
<dbReference type="GO" id="GO:0003735">
    <property type="term" value="F:structural constituent of ribosome"/>
    <property type="evidence" value="ECO:0007669"/>
    <property type="project" value="InterPro"/>
</dbReference>
<gene>
    <name evidence="4" type="primary">rplQ</name>
    <name evidence="6" type="ORF">EI684_20270</name>
</gene>
<dbReference type="InterPro" id="IPR036373">
    <property type="entry name" value="Ribosomal_bL17_sf"/>
</dbReference>
<dbReference type="SUPFAM" id="SSF64263">
    <property type="entry name" value="Prokaryotic ribosomal protein L17"/>
    <property type="match status" value="1"/>
</dbReference>
<dbReference type="InterPro" id="IPR047859">
    <property type="entry name" value="Ribosomal_bL17_CS"/>
</dbReference>
<dbReference type="PANTHER" id="PTHR14413:SF16">
    <property type="entry name" value="LARGE RIBOSOMAL SUBUNIT PROTEIN BL17M"/>
    <property type="match status" value="1"/>
</dbReference>
<dbReference type="InterPro" id="IPR000456">
    <property type="entry name" value="Ribosomal_bL17"/>
</dbReference>
<evidence type="ECO:0000256" key="4">
    <source>
        <dbReference type="HAMAP-Rule" id="MF_01368"/>
    </source>
</evidence>
<evidence type="ECO:0000256" key="1">
    <source>
        <dbReference type="ARBA" id="ARBA00008777"/>
    </source>
</evidence>
<dbReference type="PROSITE" id="PS01167">
    <property type="entry name" value="RIBOSOMAL_L17"/>
    <property type="match status" value="1"/>
</dbReference>
<reference evidence="6 7" key="1">
    <citation type="submission" date="2018-12" db="EMBL/GenBank/DDBJ databases">
        <title>Genome Sequence of Candidatus Viridilinea halotolerans isolated from saline sulfide-rich spring.</title>
        <authorList>
            <person name="Grouzdev D.S."/>
            <person name="Burganskaya E.I."/>
            <person name="Krutkina M.S."/>
            <person name="Sukhacheva M.V."/>
            <person name="Gorlenko V.M."/>
        </authorList>
    </citation>
    <scope>NUCLEOTIDE SEQUENCE [LARGE SCALE GENOMIC DNA]</scope>
    <source>
        <strain evidence="6">Chok-6</strain>
    </source>
</reference>
<dbReference type="HAMAP" id="MF_01368">
    <property type="entry name" value="Ribosomal_bL17"/>
    <property type="match status" value="1"/>
</dbReference>
<evidence type="ECO:0000256" key="5">
    <source>
        <dbReference type="RuleBase" id="RU000660"/>
    </source>
</evidence>
<dbReference type="Proteomes" id="UP000280307">
    <property type="component" value="Unassembled WGS sequence"/>
</dbReference>
<organism evidence="6 7">
    <name type="scientific">Candidatus Viridilinea halotolerans</name>
    <dbReference type="NCBI Taxonomy" id="2491704"/>
    <lineage>
        <taxon>Bacteria</taxon>
        <taxon>Bacillati</taxon>
        <taxon>Chloroflexota</taxon>
        <taxon>Chloroflexia</taxon>
        <taxon>Chloroflexales</taxon>
        <taxon>Chloroflexineae</taxon>
        <taxon>Oscillochloridaceae</taxon>
        <taxon>Candidatus Viridilinea</taxon>
    </lineage>
</organism>
<dbReference type="EMBL" id="RSAS01000834">
    <property type="protein sequence ID" value="RRR66689.1"/>
    <property type="molecule type" value="Genomic_DNA"/>
</dbReference>
<dbReference type="Gene3D" id="3.90.1030.10">
    <property type="entry name" value="Ribosomal protein L17"/>
    <property type="match status" value="1"/>
</dbReference>
<comment type="caution">
    <text evidence="6">The sequence shown here is derived from an EMBL/GenBank/DDBJ whole genome shotgun (WGS) entry which is preliminary data.</text>
</comment>
<sequence length="116" mass="13204">MRHRHVGKLLGRSYEHRKALYRNLMVAMVEHRKITTTLAKAKAVQPEMEKLITIAREDTVHARRMALSKLNSKDAMRKLFTFAPQDYAGRNGGYTRITKLGPRLGDGAEMAVLELV</sequence>
<dbReference type="PANTHER" id="PTHR14413">
    <property type="entry name" value="RIBOSOMAL PROTEIN L17"/>
    <property type="match status" value="1"/>
</dbReference>